<sequence>MVLGFAQLIGRDRLGDELLGLGEADFDGFAEAVAVDAGGDGEDAGIGEVAVAGGDGVGEAAALADFAEEAGRHAGAEDIVEDDGGCSDPGRRGRR</sequence>
<dbReference type="Proteomes" id="UP001212803">
    <property type="component" value="Chromosome"/>
</dbReference>
<evidence type="ECO:0000256" key="1">
    <source>
        <dbReference type="SAM" id="MobiDB-lite"/>
    </source>
</evidence>
<proteinExistence type="predicted"/>
<name>A0ABY7M2U8_9CHLR</name>
<evidence type="ECO:0000313" key="2">
    <source>
        <dbReference type="EMBL" id="WBL34981.1"/>
    </source>
</evidence>
<feature type="region of interest" description="Disordered" evidence="1">
    <location>
        <begin position="73"/>
        <end position="95"/>
    </location>
</feature>
<reference evidence="2 3" key="1">
    <citation type="journal article" date="2023" name="ISME J.">
        <title>Thermophilic Dehalococcoidia with unusual traits shed light on an unexpected past.</title>
        <authorList>
            <person name="Palmer M."/>
            <person name="Covington J.K."/>
            <person name="Zhou E.M."/>
            <person name="Thomas S.C."/>
            <person name="Habib N."/>
            <person name="Seymour C.O."/>
            <person name="Lai D."/>
            <person name="Johnston J."/>
            <person name="Hashimi A."/>
            <person name="Jiao J.Y."/>
            <person name="Muok A.R."/>
            <person name="Liu L."/>
            <person name="Xian W.D."/>
            <person name="Zhi X.Y."/>
            <person name="Li M.M."/>
            <person name="Silva L.P."/>
            <person name="Bowen B.P."/>
            <person name="Louie K."/>
            <person name="Briegel A."/>
            <person name="Pett-Ridge J."/>
            <person name="Weber P.K."/>
            <person name="Tocheva E.I."/>
            <person name="Woyke T."/>
            <person name="Northen T.R."/>
            <person name="Mayali X."/>
            <person name="Li W.J."/>
            <person name="Hedlund B.P."/>
        </authorList>
    </citation>
    <scope>NUCLEOTIDE SEQUENCE [LARGE SCALE GENOMIC DNA]</scope>
    <source>
        <strain evidence="2 3">YIM 72310</strain>
    </source>
</reference>
<gene>
    <name evidence="2" type="ORF">O0235_09260</name>
</gene>
<keyword evidence="3" id="KW-1185">Reference proteome</keyword>
<protein>
    <submittedName>
        <fullName evidence="2">Uncharacterized protein</fullName>
    </submittedName>
</protein>
<evidence type="ECO:0000313" key="3">
    <source>
        <dbReference type="Proteomes" id="UP001212803"/>
    </source>
</evidence>
<organism evidence="2 3">
    <name type="scientific">Tepidiforma flava</name>
    <dbReference type="NCBI Taxonomy" id="3004094"/>
    <lineage>
        <taxon>Bacteria</taxon>
        <taxon>Bacillati</taxon>
        <taxon>Chloroflexota</taxon>
        <taxon>Tepidiformia</taxon>
        <taxon>Tepidiformales</taxon>
        <taxon>Tepidiformaceae</taxon>
        <taxon>Tepidiforma</taxon>
    </lineage>
</organism>
<accession>A0ABY7M2U8</accession>
<dbReference type="EMBL" id="CP115149">
    <property type="protein sequence ID" value="WBL34981.1"/>
    <property type="molecule type" value="Genomic_DNA"/>
</dbReference>